<evidence type="ECO:0000259" key="2">
    <source>
        <dbReference type="Pfam" id="PF17919"/>
    </source>
</evidence>
<dbReference type="InterPro" id="IPR043128">
    <property type="entry name" value="Rev_trsase/Diguanyl_cyclase"/>
</dbReference>
<dbReference type="InterPro" id="IPR050951">
    <property type="entry name" value="Retrovirus_Pol_polyprotein"/>
</dbReference>
<proteinExistence type="predicted"/>
<evidence type="ECO:0000256" key="1">
    <source>
        <dbReference type="ARBA" id="ARBA00023268"/>
    </source>
</evidence>
<keyword evidence="4" id="KW-1185">Reference proteome</keyword>
<sequence length="263" mass="29150">MTSSPLTKLLRKNAFVWDKEEGQAFEQLKEAMMVAPVLKLPNFEEDFMVETNALGEGIGDVLQQHGNDSSLQHDLIEYFHAGTIGGKSGIKANLAASPGLLQPLPIPQSVWSEISMDFIDGLPASKVLYGQPHLPHIAYVPGDSNVDVMDRSMLAREETISLLKKISLRNGKHHKLSPKFYGPYKIIARIGDLPTTQQALPEVEEDSVISDKPKVVLGRKKIKTGAQDVEYVLVQWVNGAREDATWELLTDMVSSYPQVSWDS</sequence>
<reference evidence="3" key="1">
    <citation type="journal article" date="2022" name="Int. J. Mol. Sci.">
        <title>Draft Genome of Tanacetum Coccineum: Genomic Comparison of Closely Related Tanacetum-Family Plants.</title>
        <authorList>
            <person name="Yamashiro T."/>
            <person name="Shiraishi A."/>
            <person name="Nakayama K."/>
            <person name="Satake H."/>
        </authorList>
    </citation>
    <scope>NUCLEOTIDE SEQUENCE</scope>
</reference>
<dbReference type="PANTHER" id="PTHR37984">
    <property type="entry name" value="PROTEIN CBG26694"/>
    <property type="match status" value="1"/>
</dbReference>
<dbReference type="SUPFAM" id="SSF56672">
    <property type="entry name" value="DNA/RNA polymerases"/>
    <property type="match status" value="1"/>
</dbReference>
<reference evidence="3" key="2">
    <citation type="submission" date="2022-01" db="EMBL/GenBank/DDBJ databases">
        <authorList>
            <person name="Yamashiro T."/>
            <person name="Shiraishi A."/>
            <person name="Satake H."/>
            <person name="Nakayama K."/>
        </authorList>
    </citation>
    <scope>NUCLEOTIDE SEQUENCE</scope>
</reference>
<keyword evidence="3" id="KW-0808">Transferase</keyword>
<keyword evidence="1" id="KW-0511">Multifunctional enzyme</keyword>
<name>A0ABQ5IY97_9ASTR</name>
<evidence type="ECO:0000313" key="3">
    <source>
        <dbReference type="EMBL" id="GJU05071.1"/>
    </source>
</evidence>
<protein>
    <submittedName>
        <fullName evidence="3">Reverse transcriptase</fullName>
    </submittedName>
</protein>
<dbReference type="EMBL" id="BQNB010021313">
    <property type="protein sequence ID" value="GJU05071.1"/>
    <property type="molecule type" value="Genomic_DNA"/>
</dbReference>
<gene>
    <name evidence="3" type="ORF">Tco_1121501</name>
</gene>
<dbReference type="InterPro" id="IPR041577">
    <property type="entry name" value="RT_RNaseH_2"/>
</dbReference>
<keyword evidence="3" id="KW-0695">RNA-directed DNA polymerase</keyword>
<evidence type="ECO:0000313" key="4">
    <source>
        <dbReference type="Proteomes" id="UP001151760"/>
    </source>
</evidence>
<dbReference type="GO" id="GO:0003964">
    <property type="term" value="F:RNA-directed DNA polymerase activity"/>
    <property type="evidence" value="ECO:0007669"/>
    <property type="project" value="UniProtKB-KW"/>
</dbReference>
<dbReference type="Gene3D" id="3.30.70.270">
    <property type="match status" value="1"/>
</dbReference>
<dbReference type="InterPro" id="IPR043502">
    <property type="entry name" value="DNA/RNA_pol_sf"/>
</dbReference>
<dbReference type="Proteomes" id="UP001151760">
    <property type="component" value="Unassembled WGS sequence"/>
</dbReference>
<organism evidence="3 4">
    <name type="scientific">Tanacetum coccineum</name>
    <dbReference type="NCBI Taxonomy" id="301880"/>
    <lineage>
        <taxon>Eukaryota</taxon>
        <taxon>Viridiplantae</taxon>
        <taxon>Streptophyta</taxon>
        <taxon>Embryophyta</taxon>
        <taxon>Tracheophyta</taxon>
        <taxon>Spermatophyta</taxon>
        <taxon>Magnoliopsida</taxon>
        <taxon>eudicotyledons</taxon>
        <taxon>Gunneridae</taxon>
        <taxon>Pentapetalae</taxon>
        <taxon>asterids</taxon>
        <taxon>campanulids</taxon>
        <taxon>Asterales</taxon>
        <taxon>Asteraceae</taxon>
        <taxon>Asteroideae</taxon>
        <taxon>Anthemideae</taxon>
        <taxon>Anthemidinae</taxon>
        <taxon>Tanacetum</taxon>
    </lineage>
</organism>
<accession>A0ABQ5IY97</accession>
<dbReference type="Pfam" id="PF17919">
    <property type="entry name" value="RT_RNaseH_2"/>
    <property type="match status" value="1"/>
</dbReference>
<feature type="domain" description="Reverse transcriptase/retrotransposon-derived protein RNase H-like" evidence="2">
    <location>
        <begin position="17"/>
        <end position="70"/>
    </location>
</feature>
<keyword evidence="3" id="KW-0548">Nucleotidyltransferase</keyword>
<comment type="caution">
    <text evidence="3">The sequence shown here is derived from an EMBL/GenBank/DDBJ whole genome shotgun (WGS) entry which is preliminary data.</text>
</comment>
<dbReference type="PANTHER" id="PTHR37984:SF5">
    <property type="entry name" value="PROTEIN NYNRIN-LIKE"/>
    <property type="match status" value="1"/>
</dbReference>